<protein>
    <submittedName>
        <fullName evidence="8">Acetyl-CoA C-acetyltransferase</fullName>
        <ecNumber evidence="8">2.3.1.9</ecNumber>
    </submittedName>
</protein>
<feature type="domain" description="Thiolase C-terminal" evidence="7">
    <location>
        <begin position="257"/>
        <end position="379"/>
    </location>
</feature>
<dbReference type="AlphaFoldDB" id="A0A975LB07"/>
<dbReference type="Pfam" id="PF02803">
    <property type="entry name" value="Thiolase_C"/>
    <property type="match status" value="1"/>
</dbReference>
<keyword evidence="3 5" id="KW-0012">Acyltransferase</keyword>
<dbReference type="SUPFAM" id="SSF53901">
    <property type="entry name" value="Thiolase-like"/>
    <property type="match status" value="2"/>
</dbReference>
<dbReference type="PIRSF" id="PIRSF000429">
    <property type="entry name" value="Ac-CoA_Ac_transf"/>
    <property type="match status" value="1"/>
</dbReference>
<dbReference type="NCBIfam" id="TIGR01930">
    <property type="entry name" value="AcCoA-C-Actrans"/>
    <property type="match status" value="1"/>
</dbReference>
<dbReference type="CDD" id="cd00751">
    <property type="entry name" value="thiolase"/>
    <property type="match status" value="1"/>
</dbReference>
<dbReference type="NCBIfam" id="NF005865">
    <property type="entry name" value="PRK07801.1"/>
    <property type="match status" value="1"/>
</dbReference>
<dbReference type="EC" id="2.3.1.9" evidence="8"/>
<dbReference type="Proteomes" id="UP000682416">
    <property type="component" value="Chromosome"/>
</dbReference>
<evidence type="ECO:0000256" key="3">
    <source>
        <dbReference type="ARBA" id="ARBA00023315"/>
    </source>
</evidence>
<dbReference type="InterPro" id="IPR016039">
    <property type="entry name" value="Thiolase-like"/>
</dbReference>
<evidence type="ECO:0000313" key="8">
    <source>
        <dbReference type="EMBL" id="QVJ01903.1"/>
    </source>
</evidence>
<dbReference type="InterPro" id="IPR002155">
    <property type="entry name" value="Thiolase"/>
</dbReference>
<gene>
    <name evidence="8" type="ORF">KGD82_02740</name>
</gene>
<dbReference type="PANTHER" id="PTHR43365">
    <property type="entry name" value="BLR7806 PROTEIN"/>
    <property type="match status" value="1"/>
</dbReference>
<dbReference type="PROSITE" id="PS00737">
    <property type="entry name" value="THIOLASE_2"/>
    <property type="match status" value="1"/>
</dbReference>
<name>A0A975LB07_9ACTN</name>
<dbReference type="GO" id="GO:0003985">
    <property type="term" value="F:acetyl-CoA C-acetyltransferase activity"/>
    <property type="evidence" value="ECO:0007669"/>
    <property type="project" value="UniProtKB-EC"/>
</dbReference>
<evidence type="ECO:0000256" key="2">
    <source>
        <dbReference type="ARBA" id="ARBA00022679"/>
    </source>
</evidence>
<evidence type="ECO:0000259" key="7">
    <source>
        <dbReference type="Pfam" id="PF02803"/>
    </source>
</evidence>
<evidence type="ECO:0000256" key="4">
    <source>
        <dbReference type="PIRSR" id="PIRSR000429-1"/>
    </source>
</evidence>
<evidence type="ECO:0000256" key="1">
    <source>
        <dbReference type="ARBA" id="ARBA00010982"/>
    </source>
</evidence>
<accession>A0A975LB07</accession>
<comment type="similarity">
    <text evidence="1 5">Belongs to the thiolase-like superfamily. Thiolase family.</text>
</comment>
<sequence>MAEAYIVGAVRTPVGTKKGALAAVHPADLGAHVLKELVERTGVDAAAVEDVIMGVVSQAGPQALDLARTAWLSAGLPESVPAVTIDRQCGSSQQSLHFAAQGVMSGTQDLVVAAGVENMGMVPMGANVQFALDNDLPLYGQGWIERYGFQEISQFRGAQLMCEKWGYKREQLEEFALESHRRAAAAQEAGYFDAQIAPIAGVTRDEGVRPDTTLEKMAGLKPLREGWELTAAIASQISVGAGALLIASERAVERHGLTPVARVVQLSLVGDDPVYMLTAPIPATRIALEKAGLSIDDIDVTEINEAFAPVPMSWTEELGADPARVNPNGGAIALGHPLGATGAILMTKLVNELHRTGGRYGLQTMCEGGGQANVTIVERV</sequence>
<keyword evidence="9" id="KW-1185">Reference proteome</keyword>
<dbReference type="Gene3D" id="3.40.47.10">
    <property type="match status" value="2"/>
</dbReference>
<evidence type="ECO:0000313" key="9">
    <source>
        <dbReference type="Proteomes" id="UP000682416"/>
    </source>
</evidence>
<dbReference type="EMBL" id="CP074402">
    <property type="protein sequence ID" value="QVJ01903.1"/>
    <property type="molecule type" value="Genomic_DNA"/>
</dbReference>
<dbReference type="InterPro" id="IPR020616">
    <property type="entry name" value="Thiolase_N"/>
</dbReference>
<keyword evidence="2 5" id="KW-0808">Transferase</keyword>
<dbReference type="Pfam" id="PF00108">
    <property type="entry name" value="Thiolase_N"/>
    <property type="match status" value="1"/>
</dbReference>
<dbReference type="InterPro" id="IPR020613">
    <property type="entry name" value="Thiolase_CS"/>
</dbReference>
<dbReference type="KEGG" id="nec:KGD82_02740"/>
<proteinExistence type="inferred from homology"/>
<organism evidence="8 9">
    <name type="scientific">Nocardiopsis eucommiae</name>
    <dbReference type="NCBI Taxonomy" id="2831970"/>
    <lineage>
        <taxon>Bacteria</taxon>
        <taxon>Bacillati</taxon>
        <taxon>Actinomycetota</taxon>
        <taxon>Actinomycetes</taxon>
        <taxon>Streptosporangiales</taxon>
        <taxon>Nocardiopsidaceae</taxon>
        <taxon>Nocardiopsis</taxon>
    </lineage>
</organism>
<evidence type="ECO:0000256" key="5">
    <source>
        <dbReference type="RuleBase" id="RU003557"/>
    </source>
</evidence>
<dbReference type="InterPro" id="IPR020617">
    <property type="entry name" value="Thiolase_C"/>
</dbReference>
<reference evidence="8" key="1">
    <citation type="submission" date="2021-05" db="EMBL/GenBank/DDBJ databases">
        <authorList>
            <person name="Kaiqin L."/>
            <person name="Jian G."/>
        </authorList>
    </citation>
    <scope>NUCLEOTIDE SEQUENCE</scope>
    <source>
        <strain evidence="8">HDS5</strain>
    </source>
</reference>
<evidence type="ECO:0000259" key="6">
    <source>
        <dbReference type="Pfam" id="PF00108"/>
    </source>
</evidence>
<feature type="active site" description="Proton acceptor" evidence="4">
    <location>
        <position position="366"/>
    </location>
</feature>
<dbReference type="PANTHER" id="PTHR43365:SF1">
    <property type="entry name" value="ACETYL-COA C-ACYLTRANSFERASE"/>
    <property type="match status" value="1"/>
</dbReference>
<feature type="active site" description="Proton acceptor" evidence="4">
    <location>
        <position position="336"/>
    </location>
</feature>
<feature type="domain" description="Thiolase N-terminal" evidence="6">
    <location>
        <begin position="5"/>
        <end position="249"/>
    </location>
</feature>
<feature type="active site" description="Acyl-thioester intermediate" evidence="4">
    <location>
        <position position="89"/>
    </location>
</feature>